<proteinExistence type="predicted"/>
<evidence type="ECO:0000313" key="3">
    <source>
        <dbReference type="Proteomes" id="UP000383418"/>
    </source>
</evidence>
<evidence type="ECO:0000313" key="2">
    <source>
        <dbReference type="EMBL" id="QGH44973.1"/>
    </source>
</evidence>
<sequence>MKLTTGEVNLGHATVLRHTNGGWVAPGGTRIHSKREATTLAMRMDDVMAEAFLIRKLRSPEPLPPVTLTRRNVSHSADAQRWTVPHA</sequence>
<dbReference type="Proteomes" id="UP000383418">
    <property type="component" value="Segment"/>
</dbReference>
<evidence type="ECO:0000256" key="1">
    <source>
        <dbReference type="SAM" id="MobiDB-lite"/>
    </source>
</evidence>
<reference evidence="2 3" key="1">
    <citation type="submission" date="2019-09" db="EMBL/GenBank/DDBJ databases">
        <title>Phages that infect the bacterial plant pathogen.</title>
        <authorList>
            <person name="Lightbourn L."/>
            <person name="Amarillas L."/>
            <person name="Estrada M."/>
            <person name="Leon R."/>
            <person name="Figueroa L."/>
        </authorList>
    </citation>
    <scope>NUCLEOTIDE SEQUENCE [LARGE SCALE GENOMIC DNA]</scope>
</reference>
<keyword evidence="3" id="KW-1185">Reference proteome</keyword>
<name>A0A5Q2U9S6_9CAUD</name>
<dbReference type="EMBL" id="MN478374">
    <property type="protein sequence ID" value="QGH44973.1"/>
    <property type="molecule type" value="Genomic_DNA"/>
</dbReference>
<dbReference type="KEGG" id="vg:62680274"/>
<protein>
    <submittedName>
        <fullName evidence="2">Uncharacterized protein</fullName>
    </submittedName>
</protein>
<dbReference type="GeneID" id="62680274"/>
<organism evidence="2 3">
    <name type="scientific">Bacteriophage Phobos</name>
    <dbReference type="NCBI Taxonomy" id="2662138"/>
    <lineage>
        <taxon>Viruses</taxon>
        <taxon>Duplodnaviria</taxon>
        <taxon>Heunggongvirae</taxon>
        <taxon>Uroviricota</taxon>
        <taxon>Caudoviricetes</taxon>
        <taxon>Casjensviridae</taxon>
        <taxon>Phobosvirus</taxon>
        <taxon>Phobosvirus phobos</taxon>
    </lineage>
</organism>
<dbReference type="RefSeq" id="YP_009997756.1">
    <property type="nucleotide sequence ID" value="NC_052977.1"/>
</dbReference>
<accession>A0A5Q2U9S6</accession>
<feature type="region of interest" description="Disordered" evidence="1">
    <location>
        <begin position="63"/>
        <end position="87"/>
    </location>
</feature>